<dbReference type="PANTHER" id="PTHR30055">
    <property type="entry name" value="HTH-TYPE TRANSCRIPTIONAL REGULATOR RUTR"/>
    <property type="match status" value="1"/>
</dbReference>
<keyword evidence="3" id="KW-0804">Transcription</keyword>
<dbReference type="EMBL" id="KX443406">
    <property type="protein sequence ID" value="ARX60569.1"/>
    <property type="molecule type" value="Genomic_DNA"/>
</dbReference>
<keyword evidence="2 4" id="KW-0238">DNA-binding</keyword>
<keyword evidence="7" id="KW-0614">Plasmid</keyword>
<proteinExistence type="predicted"/>
<gene>
    <name evidence="6" type="ORF">pVAPB1413_EnvR</name>
    <name evidence="7" type="ORF">pVAPB1533_EnvR</name>
</gene>
<dbReference type="InterPro" id="IPR001647">
    <property type="entry name" value="HTH_TetR"/>
</dbReference>
<sequence length="221" mass="23711">MVTSSDGDKASRLELRKARTRAALIRAAQSLIAQGKLNVPVLEITQAADVGMGSFYNHFDSKEQLFRAAVDDALEAHGNLLDELTGAIEDPAEVFAFSFRVTGRLHRIEPELCRVLLAHRSSLVMADRGLAPRALRDIEAAAASGRFTIRDPQVALALAAGATIGLGQLLHDQPERDDAEATDGMAEDVLRAFGVPAEEAHRLCRLPLPEISSVRSVGPAA</sequence>
<dbReference type="EMBL" id="KX443407">
    <property type="protein sequence ID" value="ARX60674.1"/>
    <property type="molecule type" value="Genomic_DNA"/>
</dbReference>
<geneLocation type="plasmid" evidence="6">
    <name>pVAPB1413</name>
</geneLocation>
<dbReference type="PANTHER" id="PTHR30055:SF234">
    <property type="entry name" value="HTH-TYPE TRANSCRIPTIONAL REGULATOR BETI"/>
    <property type="match status" value="1"/>
</dbReference>
<dbReference type="GO" id="GO:0000976">
    <property type="term" value="F:transcription cis-regulatory region binding"/>
    <property type="evidence" value="ECO:0007669"/>
    <property type="project" value="TreeGrafter"/>
</dbReference>
<dbReference type="SUPFAM" id="SSF46689">
    <property type="entry name" value="Homeodomain-like"/>
    <property type="match status" value="1"/>
</dbReference>
<feature type="domain" description="HTH tetR-type" evidence="5">
    <location>
        <begin position="18"/>
        <end position="77"/>
    </location>
</feature>
<evidence type="ECO:0000256" key="3">
    <source>
        <dbReference type="ARBA" id="ARBA00023163"/>
    </source>
</evidence>
<dbReference type="Gene3D" id="1.10.357.10">
    <property type="entry name" value="Tetracycline Repressor, domain 2"/>
    <property type="match status" value="1"/>
</dbReference>
<evidence type="ECO:0000256" key="1">
    <source>
        <dbReference type="ARBA" id="ARBA00023015"/>
    </source>
</evidence>
<dbReference type="Pfam" id="PF21306">
    <property type="entry name" value="TetR_C_40"/>
    <property type="match status" value="1"/>
</dbReference>
<organism evidence="7">
    <name type="scientific">Rhodococcus hoagii</name>
    <name type="common">Corynebacterium equii</name>
    <dbReference type="NCBI Taxonomy" id="43767"/>
    <lineage>
        <taxon>Bacteria</taxon>
        <taxon>Bacillati</taxon>
        <taxon>Actinomycetota</taxon>
        <taxon>Actinomycetes</taxon>
        <taxon>Mycobacteriales</taxon>
        <taxon>Nocardiaceae</taxon>
        <taxon>Prescottella</taxon>
    </lineage>
</organism>
<evidence type="ECO:0000256" key="4">
    <source>
        <dbReference type="PROSITE-ProRule" id="PRU00335"/>
    </source>
</evidence>
<dbReference type="InterPro" id="IPR049513">
    <property type="entry name" value="TetR_C_40"/>
</dbReference>
<dbReference type="InterPro" id="IPR050109">
    <property type="entry name" value="HTH-type_TetR-like_transc_reg"/>
</dbReference>
<keyword evidence="1" id="KW-0805">Transcription regulation</keyword>
<reference evidence="7" key="1">
    <citation type="journal article" date="2017" name="Genome Biol. Evol.">
        <title>Comparative Genomics of Rhodococcus equi Virulence Plasmids Indicates Host-Driven Evolution of the vap Pathogenicity Island.</title>
        <authorList>
            <person name="MacArthur I."/>
            <person name="Anastasi E."/>
            <person name="Alvarez S."/>
            <person name="Scortti M."/>
            <person name="Vazquez-Boland J.A."/>
        </authorList>
    </citation>
    <scope>NUCLEOTIDE SEQUENCE</scope>
    <source>
        <strain evidence="6">PAM1413</strain>
        <strain evidence="7">PAM1533</strain>
        <plasmid evidence="6">pVAPB1413</plasmid>
        <plasmid evidence="7">PVAPB1533</plasmid>
    </source>
</reference>
<dbReference type="Pfam" id="PF00440">
    <property type="entry name" value="TetR_N"/>
    <property type="match status" value="1"/>
</dbReference>
<evidence type="ECO:0000256" key="2">
    <source>
        <dbReference type="ARBA" id="ARBA00023125"/>
    </source>
</evidence>
<dbReference type="PRINTS" id="PR00455">
    <property type="entry name" value="HTHTETR"/>
</dbReference>
<name>A0A1Z1UZ25_RHOHA</name>
<evidence type="ECO:0000259" key="5">
    <source>
        <dbReference type="PROSITE" id="PS50977"/>
    </source>
</evidence>
<geneLocation type="plasmid" evidence="7">
    <name>PVAPB1533</name>
</geneLocation>
<evidence type="ECO:0000313" key="7">
    <source>
        <dbReference type="EMBL" id="ARX60674.1"/>
    </source>
</evidence>
<dbReference type="AlphaFoldDB" id="A0A1Z1UZ25"/>
<protein>
    <submittedName>
        <fullName evidence="7">DNA-binding transcriptional regulator EnvR</fullName>
    </submittedName>
</protein>
<feature type="DNA-binding region" description="H-T-H motif" evidence="4">
    <location>
        <begin position="40"/>
        <end position="59"/>
    </location>
</feature>
<dbReference type="PROSITE" id="PS50977">
    <property type="entry name" value="HTH_TETR_2"/>
    <property type="match status" value="1"/>
</dbReference>
<dbReference type="InterPro" id="IPR009057">
    <property type="entry name" value="Homeodomain-like_sf"/>
</dbReference>
<dbReference type="GO" id="GO:0003700">
    <property type="term" value="F:DNA-binding transcription factor activity"/>
    <property type="evidence" value="ECO:0007669"/>
    <property type="project" value="TreeGrafter"/>
</dbReference>
<evidence type="ECO:0000313" key="6">
    <source>
        <dbReference type="EMBL" id="ARX60569.1"/>
    </source>
</evidence>
<accession>A0A1Z1UZ25</accession>